<dbReference type="Proteomes" id="UP000054359">
    <property type="component" value="Unassembled WGS sequence"/>
</dbReference>
<accession>A0A087U3I2</accession>
<protein>
    <submittedName>
        <fullName evidence="1">Uncharacterized protein</fullName>
    </submittedName>
</protein>
<sequence length="52" mass="6197">DHSVDYDKGIQERSQKATDSFEITNYENNLNAKYEHFLRVYAIHIECRMESS</sequence>
<feature type="non-terminal residue" evidence="1">
    <location>
        <position position="1"/>
    </location>
</feature>
<reference evidence="1 2" key="1">
    <citation type="submission" date="2013-11" db="EMBL/GenBank/DDBJ databases">
        <title>Genome sequencing of Stegodyphus mimosarum.</title>
        <authorList>
            <person name="Bechsgaard J."/>
        </authorList>
    </citation>
    <scope>NUCLEOTIDE SEQUENCE [LARGE SCALE GENOMIC DNA]</scope>
</reference>
<feature type="non-terminal residue" evidence="1">
    <location>
        <position position="52"/>
    </location>
</feature>
<dbReference type="EMBL" id="KK117997">
    <property type="protein sequence ID" value="KFM71921.1"/>
    <property type="molecule type" value="Genomic_DNA"/>
</dbReference>
<dbReference type="AlphaFoldDB" id="A0A087U3I2"/>
<name>A0A087U3I2_STEMI</name>
<evidence type="ECO:0000313" key="1">
    <source>
        <dbReference type="EMBL" id="KFM71921.1"/>
    </source>
</evidence>
<keyword evidence="2" id="KW-1185">Reference proteome</keyword>
<evidence type="ECO:0000313" key="2">
    <source>
        <dbReference type="Proteomes" id="UP000054359"/>
    </source>
</evidence>
<organism evidence="1 2">
    <name type="scientific">Stegodyphus mimosarum</name>
    <name type="common">African social velvet spider</name>
    <dbReference type="NCBI Taxonomy" id="407821"/>
    <lineage>
        <taxon>Eukaryota</taxon>
        <taxon>Metazoa</taxon>
        <taxon>Ecdysozoa</taxon>
        <taxon>Arthropoda</taxon>
        <taxon>Chelicerata</taxon>
        <taxon>Arachnida</taxon>
        <taxon>Araneae</taxon>
        <taxon>Araneomorphae</taxon>
        <taxon>Entelegynae</taxon>
        <taxon>Eresoidea</taxon>
        <taxon>Eresidae</taxon>
        <taxon>Stegodyphus</taxon>
    </lineage>
</organism>
<gene>
    <name evidence="1" type="ORF">X975_14811</name>
</gene>
<proteinExistence type="predicted"/>